<organism evidence="3 4">
    <name type="scientific">Krasilnikoviella flava</name>
    <dbReference type="NCBI Taxonomy" id="526729"/>
    <lineage>
        <taxon>Bacteria</taxon>
        <taxon>Bacillati</taxon>
        <taxon>Actinomycetota</taxon>
        <taxon>Actinomycetes</taxon>
        <taxon>Micrococcales</taxon>
        <taxon>Promicromonosporaceae</taxon>
        <taxon>Krasilnikoviella</taxon>
    </lineage>
</organism>
<dbReference type="OrthoDB" id="3267444at2"/>
<evidence type="ECO:0000313" key="3">
    <source>
        <dbReference type="EMBL" id="SKC41100.1"/>
    </source>
</evidence>
<dbReference type="RefSeq" id="WP_079571167.1">
    <property type="nucleotide sequence ID" value="NZ_FUZQ01000001.1"/>
</dbReference>
<dbReference type="Proteomes" id="UP000189777">
    <property type="component" value="Unassembled WGS sequence"/>
</dbReference>
<evidence type="ECO:0000313" key="4">
    <source>
        <dbReference type="Proteomes" id="UP000189777"/>
    </source>
</evidence>
<protein>
    <submittedName>
        <fullName evidence="3">LytR cell envelope-related transcriptional attenuator</fullName>
    </submittedName>
</protein>
<dbReference type="AlphaFoldDB" id="A0A1T5IPL0"/>
<gene>
    <name evidence="3" type="ORF">SAMN04324258_0782</name>
</gene>
<feature type="transmembrane region" description="Helical" evidence="1">
    <location>
        <begin position="22"/>
        <end position="43"/>
    </location>
</feature>
<evidence type="ECO:0000259" key="2">
    <source>
        <dbReference type="Pfam" id="PF13399"/>
    </source>
</evidence>
<dbReference type="EMBL" id="FUZQ01000001">
    <property type="protein sequence ID" value="SKC41100.1"/>
    <property type="molecule type" value="Genomic_DNA"/>
</dbReference>
<dbReference type="InterPro" id="IPR027381">
    <property type="entry name" value="LytR/CpsA/Psr_C"/>
</dbReference>
<dbReference type="Pfam" id="PF13399">
    <property type="entry name" value="LytR_C"/>
    <property type="match status" value="1"/>
</dbReference>
<keyword evidence="1" id="KW-0472">Membrane</keyword>
<name>A0A1T5IPL0_9MICO</name>
<keyword evidence="1" id="KW-0812">Transmembrane</keyword>
<evidence type="ECO:0000256" key="1">
    <source>
        <dbReference type="SAM" id="Phobius"/>
    </source>
</evidence>
<reference evidence="3 4" key="1">
    <citation type="submission" date="2017-02" db="EMBL/GenBank/DDBJ databases">
        <authorList>
            <person name="Peterson S.W."/>
        </authorList>
    </citation>
    <scope>NUCLEOTIDE SEQUENCE [LARGE SCALE GENOMIC DNA]</scope>
    <source>
        <strain evidence="3 4">DSM 21481</strain>
    </source>
</reference>
<dbReference type="Gene3D" id="3.30.70.2390">
    <property type="match status" value="1"/>
</dbReference>
<sequence length="213" mass="23032">MTSPAPDPVRETRRKREHERQAVVFGLIIAFLLIVGLAAAAMYTGAFSSPFSRPIYTPVAEAPQPEPCLPQVEGQPDGALPVPYPDVQVRVYNAADGSEPLASANEDVLAERGFDVVDTGNWVEKLGQSEVRFGAKGITRAYTLAAQYPDVRLVLDDRKGSKVDLLVGEQYSPPLSTDRVLLDAETPMKDAEGCMPADEITPIAQVTLPQKKG</sequence>
<keyword evidence="4" id="KW-1185">Reference proteome</keyword>
<proteinExistence type="predicted"/>
<feature type="domain" description="LytR/CpsA/Psr regulator C-terminal" evidence="2">
    <location>
        <begin position="86"/>
        <end position="171"/>
    </location>
</feature>
<dbReference type="STRING" id="526729.SAMN04324258_0782"/>
<accession>A0A1T5IPL0</accession>
<keyword evidence="1" id="KW-1133">Transmembrane helix</keyword>